<dbReference type="CDD" id="cd10017">
    <property type="entry name" value="B3_DNA"/>
    <property type="match status" value="1"/>
</dbReference>
<feature type="region of interest" description="Disordered" evidence="6">
    <location>
        <begin position="388"/>
        <end position="407"/>
    </location>
</feature>
<dbReference type="InterPro" id="IPR015300">
    <property type="entry name" value="DNA-bd_pseudobarrel_sf"/>
</dbReference>
<dbReference type="GO" id="GO:0003677">
    <property type="term" value="F:DNA binding"/>
    <property type="evidence" value="ECO:0007669"/>
    <property type="project" value="UniProtKB-KW"/>
</dbReference>
<keyword evidence="2" id="KW-0238">DNA-binding</keyword>
<evidence type="ECO:0000256" key="3">
    <source>
        <dbReference type="ARBA" id="ARBA00023163"/>
    </source>
</evidence>
<evidence type="ECO:0000256" key="1">
    <source>
        <dbReference type="ARBA" id="ARBA00023015"/>
    </source>
</evidence>
<keyword evidence="5" id="KW-0175">Coiled coil</keyword>
<evidence type="ECO:0000313" key="8">
    <source>
        <dbReference type="EMBL" id="EIE23877.1"/>
    </source>
</evidence>
<name>I0YZQ8_COCSC</name>
<dbReference type="Proteomes" id="UP000007264">
    <property type="component" value="Unassembled WGS sequence"/>
</dbReference>
<dbReference type="OrthoDB" id="10494794at2759"/>
<evidence type="ECO:0000256" key="2">
    <source>
        <dbReference type="ARBA" id="ARBA00023125"/>
    </source>
</evidence>
<gene>
    <name evidence="8" type="ORF">COCSUDRAFT_47043</name>
</gene>
<feature type="region of interest" description="Disordered" evidence="6">
    <location>
        <begin position="252"/>
        <end position="273"/>
    </location>
</feature>
<feature type="region of interest" description="Disordered" evidence="6">
    <location>
        <begin position="143"/>
        <end position="174"/>
    </location>
</feature>
<evidence type="ECO:0000259" key="7">
    <source>
        <dbReference type="PROSITE" id="PS50863"/>
    </source>
</evidence>
<feature type="compositionally biased region" description="Low complexity" evidence="6">
    <location>
        <begin position="254"/>
        <end position="273"/>
    </location>
</feature>
<evidence type="ECO:0000256" key="6">
    <source>
        <dbReference type="SAM" id="MobiDB-lite"/>
    </source>
</evidence>
<dbReference type="GeneID" id="17041875"/>
<evidence type="ECO:0000313" key="9">
    <source>
        <dbReference type="Proteomes" id="UP000007264"/>
    </source>
</evidence>
<organism evidence="8 9">
    <name type="scientific">Coccomyxa subellipsoidea (strain C-169)</name>
    <name type="common">Green microalga</name>
    <dbReference type="NCBI Taxonomy" id="574566"/>
    <lineage>
        <taxon>Eukaryota</taxon>
        <taxon>Viridiplantae</taxon>
        <taxon>Chlorophyta</taxon>
        <taxon>core chlorophytes</taxon>
        <taxon>Trebouxiophyceae</taxon>
        <taxon>Trebouxiophyceae incertae sedis</taxon>
        <taxon>Coccomyxaceae</taxon>
        <taxon>Coccomyxa</taxon>
        <taxon>Coccomyxa subellipsoidea</taxon>
    </lineage>
</organism>
<dbReference type="InterPro" id="IPR003340">
    <property type="entry name" value="B3_DNA-bd"/>
</dbReference>
<evidence type="ECO:0000256" key="5">
    <source>
        <dbReference type="SAM" id="Coils"/>
    </source>
</evidence>
<protein>
    <recommendedName>
        <fullName evidence="7">TF-B3 domain-containing protein</fullName>
    </recommendedName>
</protein>
<keyword evidence="3" id="KW-0804">Transcription</keyword>
<dbReference type="KEGG" id="csl:COCSUDRAFT_47043"/>
<proteinExistence type="predicted"/>
<keyword evidence="4" id="KW-0539">Nucleus</keyword>
<comment type="caution">
    <text evidence="8">The sequence shown here is derived from an EMBL/GenBank/DDBJ whole genome shotgun (WGS) entry which is preliminary data.</text>
</comment>
<feature type="coiled-coil region" evidence="5">
    <location>
        <begin position="110"/>
        <end position="137"/>
    </location>
</feature>
<dbReference type="AlphaFoldDB" id="I0YZQ8"/>
<feature type="domain" description="TF-B3" evidence="7">
    <location>
        <begin position="453"/>
        <end position="515"/>
    </location>
</feature>
<dbReference type="Gene3D" id="2.40.330.10">
    <property type="entry name" value="DNA-binding pseudobarrel domain"/>
    <property type="match status" value="1"/>
</dbReference>
<dbReference type="SUPFAM" id="SSF101936">
    <property type="entry name" value="DNA-binding pseudobarrel domain"/>
    <property type="match status" value="1"/>
</dbReference>
<dbReference type="PROSITE" id="PS50863">
    <property type="entry name" value="B3"/>
    <property type="match status" value="1"/>
</dbReference>
<accession>I0YZQ8</accession>
<dbReference type="EMBL" id="AGSI01000006">
    <property type="protein sequence ID" value="EIE23877.1"/>
    <property type="molecule type" value="Genomic_DNA"/>
</dbReference>
<dbReference type="RefSeq" id="XP_005648421.1">
    <property type="nucleotide sequence ID" value="XM_005648364.1"/>
</dbReference>
<sequence>MGGFRELAALTGNGLNGASTSEALLPSGQLRSFGKRKRAGAGQLQLRMPCADSLDGVRSAYEGFDSAAARWLAAVAEREAGVTVREAACCGVQAQLAARSAELAAREGRLADWDARLRSWDAQLQRLSSQLKDQEERVQMALQPSVCDKENSTPEDTDSDLDVTGGPRDTTEVHRGGHGWPGALHVAGWPGALGFNQYWEANTSVAASSMLEEQQSPQQLQPIAEASPTLHIAPLSCGLRIVKSGGDNASEDLAAAAGSPRAPAGGAAASAESPSECSAGAAAMFPDDAPHTSGVVSYQQQGLVDNPDPMHQFFSPSAASADGRAEQQLFQLPLFQQQQQEQYEDKQQQHQQQSFGNGVYERHAGSAAAAGLLLESLAQAAEEVERRAGSAAAAHRPRAPLPPPVPHQGSGFFAKTLDYKSCDHIMCLTKDMARHLFPQPPHTSAGGPSQMSVELEDDSGRLWPMTYRCVPHRYSYELRAGWKTFAAFWAVGVGDKVTLWREATGRLRISVHAAHSTYPAPAAGTRGRPGAAA</sequence>
<reference evidence="8 9" key="1">
    <citation type="journal article" date="2012" name="Genome Biol.">
        <title>The genome of the polar eukaryotic microalga coccomyxa subellipsoidea reveals traits of cold adaptation.</title>
        <authorList>
            <person name="Blanc G."/>
            <person name="Agarkova I."/>
            <person name="Grimwood J."/>
            <person name="Kuo A."/>
            <person name="Brueggeman A."/>
            <person name="Dunigan D."/>
            <person name="Gurnon J."/>
            <person name="Ladunga I."/>
            <person name="Lindquist E."/>
            <person name="Lucas S."/>
            <person name="Pangilinan J."/>
            <person name="Proschold T."/>
            <person name="Salamov A."/>
            <person name="Schmutz J."/>
            <person name="Weeks D."/>
            <person name="Yamada T."/>
            <person name="Claverie J.M."/>
            <person name="Grigoriev I."/>
            <person name="Van Etten J."/>
            <person name="Lomsadze A."/>
            <person name="Borodovsky M."/>
        </authorList>
    </citation>
    <scope>NUCLEOTIDE SEQUENCE [LARGE SCALE GENOMIC DNA]</scope>
    <source>
        <strain evidence="8 9">C-169</strain>
    </source>
</reference>
<keyword evidence="9" id="KW-1185">Reference proteome</keyword>
<keyword evidence="1" id="KW-0805">Transcription regulation</keyword>
<evidence type="ECO:0000256" key="4">
    <source>
        <dbReference type="ARBA" id="ARBA00023242"/>
    </source>
</evidence>